<keyword evidence="5 7" id="KW-1133">Transmembrane helix</keyword>
<sequence>MKQRGHNYAFDILRILACFLVIVNHTNSEVFLGMNPSLTWALSLAYFYFSKIAVPIFLMISGALLLRREYSYKELLIHKVGKVAAVLLLFSLYIYLVEEGNAFNLHDFINRIIEAPIITSYWYFYMLLGAYLILPFLRKIIIAMKQADWLYFFIGWAFFSGLLPVLVRYEIIPTVTFWFDVQIMSNFIGYMFAGYAITQTDFSLKVQRCGWLLTLLAIPCILILSVYSGLYELNTWGQMYLMLDNLYYLPTMILAVLVFFTVYTLAGKCEFKGWSGKMLSNVAATTFGIYVVHMIYNTHLSVVRYEILYFNNRLVSVVLYEIFLFAFCALAAWCLKKVPLLKKLFE</sequence>
<dbReference type="PANTHER" id="PTHR40074:SF2">
    <property type="entry name" value="O-ACETYLTRANSFERASE WECH"/>
    <property type="match status" value="1"/>
</dbReference>
<reference evidence="9 10" key="1">
    <citation type="submission" date="2018-05" db="EMBL/GenBank/DDBJ databases">
        <title>Genomic Encyclopedia of Type Strains, Phase IV (KMG-IV): sequencing the most valuable type-strain genomes for metagenomic binning, comparative biology and taxonomic classification.</title>
        <authorList>
            <person name="Goeker M."/>
        </authorList>
    </citation>
    <scope>NUCLEOTIDE SEQUENCE [LARGE SCALE GENOMIC DNA]</scope>
    <source>
        <strain evidence="9 10">JC118</strain>
    </source>
</reference>
<evidence type="ECO:0000256" key="7">
    <source>
        <dbReference type="SAM" id="Phobius"/>
    </source>
</evidence>
<dbReference type="AlphaFoldDB" id="A0A318KZH2"/>
<comment type="caution">
    <text evidence="9">The sequence shown here is derived from an EMBL/GenBank/DDBJ whole genome shotgun (WGS) entry which is preliminary data.</text>
</comment>
<dbReference type="Proteomes" id="UP000247612">
    <property type="component" value="Unassembled WGS sequence"/>
</dbReference>
<feature type="domain" description="Acyltransferase 3" evidence="8">
    <location>
        <begin position="7"/>
        <end position="332"/>
    </location>
</feature>
<evidence type="ECO:0000256" key="4">
    <source>
        <dbReference type="ARBA" id="ARBA00022692"/>
    </source>
</evidence>
<evidence type="ECO:0000256" key="5">
    <source>
        <dbReference type="ARBA" id="ARBA00022989"/>
    </source>
</evidence>
<name>A0A318KZH2_9FIRM</name>
<evidence type="ECO:0000256" key="1">
    <source>
        <dbReference type="ARBA" id="ARBA00004651"/>
    </source>
</evidence>
<dbReference type="GO" id="GO:0005886">
    <property type="term" value="C:plasma membrane"/>
    <property type="evidence" value="ECO:0007669"/>
    <property type="project" value="UniProtKB-SubCell"/>
</dbReference>
<dbReference type="EMBL" id="QJKH01000002">
    <property type="protein sequence ID" value="PXX81046.1"/>
    <property type="molecule type" value="Genomic_DNA"/>
</dbReference>
<proteinExistence type="inferred from homology"/>
<dbReference type="GO" id="GO:0009246">
    <property type="term" value="P:enterobacterial common antigen biosynthetic process"/>
    <property type="evidence" value="ECO:0007669"/>
    <property type="project" value="TreeGrafter"/>
</dbReference>
<gene>
    <name evidence="9" type="ORF">DES51_102165</name>
</gene>
<feature type="transmembrane region" description="Helical" evidence="7">
    <location>
        <begin position="316"/>
        <end position="335"/>
    </location>
</feature>
<keyword evidence="4 7" id="KW-0812">Transmembrane</keyword>
<keyword evidence="9" id="KW-0808">Transferase</keyword>
<keyword evidence="3" id="KW-1003">Cell membrane</keyword>
<protein>
    <submittedName>
        <fullName evidence="9">Surface polysaccharide O-acyltransferase-like enzyme</fullName>
    </submittedName>
</protein>
<dbReference type="RefSeq" id="WP_022938685.1">
    <property type="nucleotide sequence ID" value="NZ_CABKRQ010000006.1"/>
</dbReference>
<dbReference type="OrthoDB" id="5808342at2"/>
<evidence type="ECO:0000256" key="6">
    <source>
        <dbReference type="ARBA" id="ARBA00023136"/>
    </source>
</evidence>
<feature type="transmembrane region" description="Helical" evidence="7">
    <location>
        <begin position="45"/>
        <end position="67"/>
    </location>
</feature>
<feature type="transmembrane region" description="Helical" evidence="7">
    <location>
        <begin position="247"/>
        <end position="266"/>
    </location>
</feature>
<keyword evidence="9" id="KW-0012">Acyltransferase</keyword>
<evidence type="ECO:0000313" key="9">
    <source>
        <dbReference type="EMBL" id="PXX81046.1"/>
    </source>
</evidence>
<accession>A0A318KZH2</accession>
<comment type="similarity">
    <text evidence="2">Belongs to the acyltransferase 3 family.</text>
</comment>
<dbReference type="PANTHER" id="PTHR40074">
    <property type="entry name" value="O-ACETYLTRANSFERASE WECH"/>
    <property type="match status" value="1"/>
</dbReference>
<dbReference type="InterPro" id="IPR002656">
    <property type="entry name" value="Acyl_transf_3_dom"/>
</dbReference>
<feature type="transmembrane region" description="Helical" evidence="7">
    <location>
        <begin position="209"/>
        <end position="227"/>
    </location>
</feature>
<comment type="subcellular location">
    <subcellularLocation>
        <location evidence="1">Cell membrane</location>
        <topology evidence="1">Multi-pass membrane protein</topology>
    </subcellularLocation>
</comment>
<organism evidence="9 10">
    <name type="scientific">Dielma fastidiosa</name>
    <dbReference type="NCBI Taxonomy" id="1034346"/>
    <lineage>
        <taxon>Bacteria</taxon>
        <taxon>Bacillati</taxon>
        <taxon>Bacillota</taxon>
        <taxon>Erysipelotrichia</taxon>
        <taxon>Erysipelotrichales</taxon>
        <taxon>Erysipelotrichaceae</taxon>
        <taxon>Dielma</taxon>
    </lineage>
</organism>
<evidence type="ECO:0000256" key="2">
    <source>
        <dbReference type="ARBA" id="ARBA00007400"/>
    </source>
</evidence>
<feature type="transmembrane region" description="Helical" evidence="7">
    <location>
        <begin position="117"/>
        <end position="137"/>
    </location>
</feature>
<dbReference type="GO" id="GO:0016413">
    <property type="term" value="F:O-acetyltransferase activity"/>
    <property type="evidence" value="ECO:0007669"/>
    <property type="project" value="TreeGrafter"/>
</dbReference>
<evidence type="ECO:0000259" key="8">
    <source>
        <dbReference type="Pfam" id="PF01757"/>
    </source>
</evidence>
<feature type="transmembrane region" description="Helical" evidence="7">
    <location>
        <begin position="278"/>
        <end position="296"/>
    </location>
</feature>
<dbReference type="Pfam" id="PF01757">
    <property type="entry name" value="Acyl_transf_3"/>
    <property type="match status" value="1"/>
</dbReference>
<evidence type="ECO:0000256" key="3">
    <source>
        <dbReference type="ARBA" id="ARBA00022475"/>
    </source>
</evidence>
<keyword evidence="10" id="KW-1185">Reference proteome</keyword>
<feature type="transmembrane region" description="Helical" evidence="7">
    <location>
        <begin position="175"/>
        <end position="197"/>
    </location>
</feature>
<feature type="transmembrane region" description="Helical" evidence="7">
    <location>
        <begin position="79"/>
        <end position="97"/>
    </location>
</feature>
<evidence type="ECO:0000313" key="10">
    <source>
        <dbReference type="Proteomes" id="UP000247612"/>
    </source>
</evidence>
<keyword evidence="6 7" id="KW-0472">Membrane</keyword>
<feature type="transmembrane region" description="Helical" evidence="7">
    <location>
        <begin position="149"/>
        <end position="169"/>
    </location>
</feature>
<dbReference type="STRING" id="1034346.GCA_000313565_02399"/>
<feature type="transmembrane region" description="Helical" evidence="7">
    <location>
        <begin position="7"/>
        <end position="25"/>
    </location>
</feature>